<dbReference type="GeneID" id="20039801"/>
<evidence type="ECO:0000256" key="1">
    <source>
        <dbReference type="SAM" id="MobiDB-lite"/>
    </source>
</evidence>
<dbReference type="RefSeq" id="XP_008818332.1">
    <property type="nucleotide sequence ID" value="XM_008820110.1"/>
</dbReference>
<accession>W6ZWG9</accession>
<sequence>MSRFRFQDYLQNLWEQRRCPPPKEQGKIATSGICRLARDTKDPRKDVSRDDNLGSEFEKWQKASNESQKAIMICKGLEVWFNNFVRRDGVKLYEQQGGCTTDGLGITKGFRDMRKCPYYPNSEEWRNIYSWSELWSQNKYERNLRVCMDIVQILIRASSRASFDGNKWVDEKQTDLCQAVYEVLTSWANQTCARRILDEWFTPGNKSDPKNILKLRSDKPIDGVWGAFFWEVSSLVTSMQCSWDSMNQKYNTVCAYLDPKGCDMGRGEEEPDVMTKVKGKFQLNENSRLGENRRFQGYGNSGTNLQPLLAEENPHRQANGRSGTPRQKWIRNPNFLYPLQKVQERKEKLEEVSEDRDKAALSKAKRGLQEQIKQSNPTDEVSISKVLGGSIPLGVLVGVGVYFYRRVFAARTKDAKPHTWKGSRLEELRGGSRTRAKGLGYQAISEEQFPEKDMLEKGEPQ</sequence>
<dbReference type="AlphaFoldDB" id="W6ZWG9"/>
<protein>
    <submittedName>
        <fullName evidence="2">Uncharacterized protein</fullName>
    </submittedName>
</protein>
<keyword evidence="3" id="KW-1185">Reference proteome</keyword>
<organism evidence="2 3">
    <name type="scientific">Plasmodium inui San Antonio 1</name>
    <dbReference type="NCBI Taxonomy" id="1237626"/>
    <lineage>
        <taxon>Eukaryota</taxon>
        <taxon>Sar</taxon>
        <taxon>Alveolata</taxon>
        <taxon>Apicomplexa</taxon>
        <taxon>Aconoidasida</taxon>
        <taxon>Haemosporida</taxon>
        <taxon>Plasmodiidae</taxon>
        <taxon>Plasmodium</taxon>
        <taxon>Plasmodium (Plasmodium)</taxon>
    </lineage>
</organism>
<feature type="region of interest" description="Disordered" evidence="1">
    <location>
        <begin position="436"/>
        <end position="461"/>
    </location>
</feature>
<evidence type="ECO:0000313" key="2">
    <source>
        <dbReference type="EMBL" id="EUD65127.1"/>
    </source>
</evidence>
<name>W6ZWG9_9APIC</name>
<dbReference type="Proteomes" id="UP000030640">
    <property type="component" value="Unassembled WGS sequence"/>
</dbReference>
<dbReference type="VEuPathDB" id="PlasmoDB:C922_04527"/>
<feature type="compositionally biased region" description="Basic and acidic residues" evidence="1">
    <location>
        <begin position="449"/>
        <end position="461"/>
    </location>
</feature>
<proteinExistence type="predicted"/>
<dbReference type="EMBL" id="KI965483">
    <property type="protein sequence ID" value="EUD65127.1"/>
    <property type="molecule type" value="Genomic_DNA"/>
</dbReference>
<evidence type="ECO:0000313" key="3">
    <source>
        <dbReference type="Proteomes" id="UP000030640"/>
    </source>
</evidence>
<gene>
    <name evidence="2" type="ORF">C922_04527</name>
</gene>
<reference evidence="2 3" key="1">
    <citation type="submission" date="2013-02" db="EMBL/GenBank/DDBJ databases">
        <title>The Genome Sequence of Plasmodium inui San Antonio 1.</title>
        <authorList>
            <consortium name="The Broad Institute Genome Sequencing Platform"/>
            <consortium name="The Broad Institute Genome Sequencing Center for Infectious Disease"/>
            <person name="Neafsey D."/>
            <person name="Cheeseman I."/>
            <person name="Volkman S."/>
            <person name="Adams J."/>
            <person name="Walker B."/>
            <person name="Young S.K."/>
            <person name="Zeng Q."/>
            <person name="Gargeya S."/>
            <person name="Fitzgerald M."/>
            <person name="Haas B."/>
            <person name="Abouelleil A."/>
            <person name="Alvarado L."/>
            <person name="Arachchi H.M."/>
            <person name="Berlin A.M."/>
            <person name="Chapman S.B."/>
            <person name="Dewar J."/>
            <person name="Goldberg J."/>
            <person name="Griggs A."/>
            <person name="Gujja S."/>
            <person name="Hansen M."/>
            <person name="Howarth C."/>
            <person name="Imamovic A."/>
            <person name="Larimer J."/>
            <person name="McCowan C."/>
            <person name="Murphy C."/>
            <person name="Neiman D."/>
            <person name="Pearson M."/>
            <person name="Priest M."/>
            <person name="Roberts A."/>
            <person name="Saif S."/>
            <person name="Shea T."/>
            <person name="Sisk P."/>
            <person name="Sykes S."/>
            <person name="Wortman J."/>
            <person name="Nusbaum C."/>
            <person name="Birren B."/>
        </authorList>
    </citation>
    <scope>NUCLEOTIDE SEQUENCE [LARGE SCALE GENOMIC DNA]</scope>
    <source>
        <strain evidence="2 3">San Antonio 1</strain>
    </source>
</reference>